<sequence length="88" mass="9363">MHVTLVIGALCLVAGAAAAPKEKIFKRLKDAPSPQLAQSSPTFDSFGKLGFDSNVQKSNKDLLALNTNKLGFSPFDARQGFGNVVDLQ</sequence>
<dbReference type="Proteomes" id="UP000887565">
    <property type="component" value="Unplaced"/>
</dbReference>
<organism evidence="2 3">
    <name type="scientific">Romanomermis culicivorax</name>
    <name type="common">Nematode worm</name>
    <dbReference type="NCBI Taxonomy" id="13658"/>
    <lineage>
        <taxon>Eukaryota</taxon>
        <taxon>Metazoa</taxon>
        <taxon>Ecdysozoa</taxon>
        <taxon>Nematoda</taxon>
        <taxon>Enoplea</taxon>
        <taxon>Dorylaimia</taxon>
        <taxon>Mermithida</taxon>
        <taxon>Mermithoidea</taxon>
        <taxon>Mermithidae</taxon>
        <taxon>Romanomermis</taxon>
    </lineage>
</organism>
<keyword evidence="1" id="KW-0732">Signal</keyword>
<name>A0A915KYZ3_ROMCU</name>
<evidence type="ECO:0000313" key="3">
    <source>
        <dbReference type="WBParaSite" id="nRc.2.0.1.t42717-RA"/>
    </source>
</evidence>
<evidence type="ECO:0000313" key="2">
    <source>
        <dbReference type="Proteomes" id="UP000887565"/>
    </source>
</evidence>
<feature type="signal peptide" evidence="1">
    <location>
        <begin position="1"/>
        <end position="18"/>
    </location>
</feature>
<dbReference type="WBParaSite" id="nRc.2.0.1.t42717-RA">
    <property type="protein sequence ID" value="nRc.2.0.1.t42717-RA"/>
    <property type="gene ID" value="nRc.2.0.1.g42717"/>
</dbReference>
<accession>A0A915KYZ3</accession>
<evidence type="ECO:0000256" key="1">
    <source>
        <dbReference type="SAM" id="SignalP"/>
    </source>
</evidence>
<reference evidence="3" key="1">
    <citation type="submission" date="2022-11" db="UniProtKB">
        <authorList>
            <consortium name="WormBaseParasite"/>
        </authorList>
    </citation>
    <scope>IDENTIFICATION</scope>
</reference>
<keyword evidence="2" id="KW-1185">Reference proteome</keyword>
<feature type="chain" id="PRO_5036834676" evidence="1">
    <location>
        <begin position="19"/>
        <end position="88"/>
    </location>
</feature>
<proteinExistence type="predicted"/>
<protein>
    <submittedName>
        <fullName evidence="3">Uncharacterized protein</fullName>
    </submittedName>
</protein>
<dbReference type="AlphaFoldDB" id="A0A915KYZ3"/>